<dbReference type="GO" id="GO:0009086">
    <property type="term" value="P:methionine biosynthetic process"/>
    <property type="evidence" value="ECO:0007669"/>
    <property type="project" value="InterPro"/>
</dbReference>
<keyword evidence="4 6" id="KW-0862">Zinc</keyword>
<name>A0A1Y4QVQ7_9ENTE</name>
<dbReference type="PANTHER" id="PTHR46015">
    <property type="entry name" value="ZGC:172121"/>
    <property type="match status" value="1"/>
</dbReference>
<reference evidence="10" key="1">
    <citation type="submission" date="2017-04" db="EMBL/GenBank/DDBJ databases">
        <title>Function of individual gut microbiota members based on whole genome sequencing of pure cultures obtained from chicken caecum.</title>
        <authorList>
            <person name="Medvecky M."/>
            <person name="Cejkova D."/>
            <person name="Polansky O."/>
            <person name="Karasova D."/>
            <person name="Kubasova T."/>
            <person name="Cizek A."/>
            <person name="Rychlik I."/>
        </authorList>
    </citation>
    <scope>NUCLEOTIDE SEQUENCE [LARGE SCALE GENOMIC DNA]</scope>
    <source>
        <strain evidence="10">An144</strain>
    </source>
</reference>
<evidence type="ECO:0000256" key="6">
    <source>
        <dbReference type="PIRSR" id="PIRSR037505-2"/>
    </source>
</evidence>
<dbReference type="GO" id="GO:0033528">
    <property type="term" value="P:S-methylmethionine cycle"/>
    <property type="evidence" value="ECO:0007669"/>
    <property type="project" value="TreeGrafter"/>
</dbReference>
<keyword evidence="3 6" id="KW-0479">Metal-binding</keyword>
<dbReference type="FunFam" id="3.20.20.330:FF:000002">
    <property type="entry name" value="Homocysteine S-methyltransferase"/>
    <property type="match status" value="1"/>
</dbReference>
<evidence type="ECO:0000256" key="2">
    <source>
        <dbReference type="ARBA" id="ARBA00022679"/>
    </source>
</evidence>
<dbReference type="InterPro" id="IPR003726">
    <property type="entry name" value="HCY_dom"/>
</dbReference>
<feature type="binding site" evidence="6 7">
    <location>
        <position position="233"/>
    </location>
    <ligand>
        <name>Zn(2+)</name>
        <dbReference type="ChEBI" id="CHEBI:29105"/>
    </ligand>
</feature>
<dbReference type="InterPro" id="IPR017226">
    <property type="entry name" value="BHMT-like"/>
</dbReference>
<feature type="domain" description="Hcy-binding" evidence="8">
    <location>
        <begin position="2"/>
        <end position="314"/>
    </location>
</feature>
<dbReference type="Proteomes" id="UP000196074">
    <property type="component" value="Unassembled WGS sequence"/>
</dbReference>
<dbReference type="RefSeq" id="WP_087215927.1">
    <property type="nucleotide sequence ID" value="NZ_NFLC01000026.1"/>
</dbReference>
<dbReference type="InterPro" id="IPR051486">
    <property type="entry name" value="Hcy_S-methyltransferase"/>
</dbReference>
<dbReference type="EMBL" id="NFLC01000026">
    <property type="protein sequence ID" value="OUQ08961.1"/>
    <property type="molecule type" value="Genomic_DNA"/>
</dbReference>
<dbReference type="GO" id="GO:0032259">
    <property type="term" value="P:methylation"/>
    <property type="evidence" value="ECO:0007669"/>
    <property type="project" value="UniProtKB-KW"/>
</dbReference>
<dbReference type="GO" id="GO:0008270">
    <property type="term" value="F:zinc ion binding"/>
    <property type="evidence" value="ECO:0007669"/>
    <property type="project" value="InterPro"/>
</dbReference>
<evidence type="ECO:0000256" key="5">
    <source>
        <dbReference type="ARBA" id="ARBA00076752"/>
    </source>
</evidence>
<gene>
    <name evidence="9" type="ORF">B5E88_10490</name>
</gene>
<evidence type="ECO:0000313" key="9">
    <source>
        <dbReference type="EMBL" id="OUQ08961.1"/>
    </source>
</evidence>
<dbReference type="Gene3D" id="3.20.20.330">
    <property type="entry name" value="Homocysteine-binding-like domain"/>
    <property type="match status" value="1"/>
</dbReference>
<sequence length="319" mass="35279">MGRLKELLAQKQILVLHGPLGTELEAMGYDVSGKLWSAKYLLEKPEVIQELHEIYLNNGSNILTTSTYQATIPGLEAAGLNPEQAADVIRLTVQLAHQARDNYWQNLSDEQKIQTIYPLISGDVGPYAAYLADGSEYNGQYGDVTIQDLKDFHRPRIQLFLEQGVDMLALETIPNVLEVQALTELLSEEFPQVEAYISFTAQETGKISDGTSLKDVIALVEACPQILAVGFNCTQPQLYDDLLQETRTLTTKPLVTYPNSGETYDGATQTWHHSHEGEGSLVDQSLKWMDLGAQIIGGCCRTRPAEIAALAQAVRKQNE</sequence>
<dbReference type="GO" id="GO:0008898">
    <property type="term" value="F:S-adenosylmethionine-homocysteine S-methyltransferase activity"/>
    <property type="evidence" value="ECO:0007669"/>
    <property type="project" value="TreeGrafter"/>
</dbReference>
<dbReference type="PROSITE" id="PS50970">
    <property type="entry name" value="HCY"/>
    <property type="match status" value="1"/>
</dbReference>
<accession>A0A1Y4QVQ7</accession>
<dbReference type="AlphaFoldDB" id="A0A1Y4QVQ7"/>
<evidence type="ECO:0000259" key="8">
    <source>
        <dbReference type="PROSITE" id="PS50970"/>
    </source>
</evidence>
<evidence type="ECO:0000313" key="10">
    <source>
        <dbReference type="Proteomes" id="UP000196074"/>
    </source>
</evidence>
<protein>
    <recommendedName>
        <fullName evidence="5">S-methylmethionine:homocysteine methyltransferase</fullName>
    </recommendedName>
</protein>
<evidence type="ECO:0000256" key="1">
    <source>
        <dbReference type="ARBA" id="ARBA00022603"/>
    </source>
</evidence>
<evidence type="ECO:0000256" key="4">
    <source>
        <dbReference type="ARBA" id="ARBA00022833"/>
    </source>
</evidence>
<dbReference type="NCBIfam" id="NF007020">
    <property type="entry name" value="PRK09485.1"/>
    <property type="match status" value="1"/>
</dbReference>
<dbReference type="PANTHER" id="PTHR46015:SF1">
    <property type="entry name" value="HOMOCYSTEINE S-METHYLTRANSFERASE-LIKE ISOFORM 1"/>
    <property type="match status" value="1"/>
</dbReference>
<keyword evidence="1 7" id="KW-0489">Methyltransferase</keyword>
<evidence type="ECO:0000256" key="7">
    <source>
        <dbReference type="PROSITE-ProRule" id="PRU00333"/>
    </source>
</evidence>
<proteinExistence type="predicted"/>
<evidence type="ECO:0000256" key="3">
    <source>
        <dbReference type="ARBA" id="ARBA00022723"/>
    </source>
</evidence>
<dbReference type="SUPFAM" id="SSF82282">
    <property type="entry name" value="Homocysteine S-methyltransferase"/>
    <property type="match status" value="1"/>
</dbReference>
<dbReference type="InterPro" id="IPR036589">
    <property type="entry name" value="HCY_dom_sf"/>
</dbReference>
<comment type="cofactor">
    <cofactor evidence="6">
        <name>Zn(2+)</name>
        <dbReference type="ChEBI" id="CHEBI:29105"/>
    </cofactor>
    <text evidence="6">Binds 1 zinc ion per subunit.</text>
</comment>
<comment type="caution">
    <text evidence="9">The sequence shown here is derived from an EMBL/GenBank/DDBJ whole genome shotgun (WGS) entry which is preliminary data.</text>
</comment>
<dbReference type="Pfam" id="PF02574">
    <property type="entry name" value="S-methyl_trans"/>
    <property type="match status" value="1"/>
</dbReference>
<feature type="binding site" evidence="7">
    <location>
        <position position="300"/>
    </location>
    <ligand>
        <name>Zn(2+)</name>
        <dbReference type="ChEBI" id="CHEBI:29105"/>
    </ligand>
</feature>
<keyword evidence="2 7" id="KW-0808">Transferase</keyword>
<organism evidence="9 10">
    <name type="scientific">Enterococcus cecorum</name>
    <dbReference type="NCBI Taxonomy" id="44008"/>
    <lineage>
        <taxon>Bacteria</taxon>
        <taxon>Bacillati</taxon>
        <taxon>Bacillota</taxon>
        <taxon>Bacilli</taxon>
        <taxon>Lactobacillales</taxon>
        <taxon>Enterococcaceae</taxon>
        <taxon>Enterococcus</taxon>
    </lineage>
</organism>
<feature type="binding site" evidence="7">
    <location>
        <position position="299"/>
    </location>
    <ligand>
        <name>Zn(2+)</name>
        <dbReference type="ChEBI" id="CHEBI:29105"/>
    </ligand>
</feature>
<dbReference type="PIRSF" id="PIRSF037505">
    <property type="entry name" value="Betaine_HMT"/>
    <property type="match status" value="1"/>
</dbReference>